<dbReference type="PANTHER" id="PTHR43179">
    <property type="entry name" value="RHAMNOSYLTRANSFERASE WBBL"/>
    <property type="match status" value="1"/>
</dbReference>
<evidence type="ECO:0000259" key="4">
    <source>
        <dbReference type="Pfam" id="PF00535"/>
    </source>
</evidence>
<comment type="similarity">
    <text evidence="1">Belongs to the glycosyltransferase 2 family.</text>
</comment>
<name>A0A074JGB0_9RHOB</name>
<keyword evidence="2" id="KW-0328">Glycosyltransferase</keyword>
<organism evidence="5 6">
    <name type="scientific">Thioclava indica</name>
    <dbReference type="NCBI Taxonomy" id="1353528"/>
    <lineage>
        <taxon>Bacteria</taxon>
        <taxon>Pseudomonadati</taxon>
        <taxon>Pseudomonadota</taxon>
        <taxon>Alphaproteobacteria</taxon>
        <taxon>Rhodobacterales</taxon>
        <taxon>Paracoccaceae</taxon>
        <taxon>Thioclava</taxon>
    </lineage>
</organism>
<dbReference type="Pfam" id="PF00535">
    <property type="entry name" value="Glycos_transf_2"/>
    <property type="match status" value="1"/>
</dbReference>
<accession>A0A074JGB0</accession>
<dbReference type="EMBL" id="AUNB01000051">
    <property type="protein sequence ID" value="KEO55549.1"/>
    <property type="molecule type" value="Genomic_DNA"/>
</dbReference>
<gene>
    <name evidence="5" type="ORF">DT23_06140</name>
</gene>
<dbReference type="PANTHER" id="PTHR43179:SF12">
    <property type="entry name" value="GALACTOFURANOSYLTRANSFERASE GLFT2"/>
    <property type="match status" value="1"/>
</dbReference>
<keyword evidence="3" id="KW-0808">Transferase</keyword>
<evidence type="ECO:0000313" key="5">
    <source>
        <dbReference type="EMBL" id="KEO55549.1"/>
    </source>
</evidence>
<evidence type="ECO:0000256" key="2">
    <source>
        <dbReference type="ARBA" id="ARBA00022676"/>
    </source>
</evidence>
<evidence type="ECO:0000256" key="3">
    <source>
        <dbReference type="ARBA" id="ARBA00022679"/>
    </source>
</evidence>
<dbReference type="AlphaFoldDB" id="A0A074JGB0"/>
<dbReference type="Proteomes" id="UP000027471">
    <property type="component" value="Unassembled WGS sequence"/>
</dbReference>
<comment type="caution">
    <text evidence="5">The sequence shown here is derived from an EMBL/GenBank/DDBJ whole genome shotgun (WGS) entry which is preliminary data.</text>
</comment>
<dbReference type="STRING" id="1353528.DT23_06140"/>
<dbReference type="RefSeq" id="WP_038132246.1">
    <property type="nucleotide sequence ID" value="NZ_AUNB01000051.1"/>
</dbReference>
<protein>
    <recommendedName>
        <fullName evidence="4">Glycosyltransferase 2-like domain-containing protein</fullName>
    </recommendedName>
</protein>
<proteinExistence type="inferred from homology"/>
<keyword evidence="6" id="KW-1185">Reference proteome</keyword>
<dbReference type="Gene3D" id="3.90.550.10">
    <property type="entry name" value="Spore Coat Polysaccharide Biosynthesis Protein SpsA, Chain A"/>
    <property type="match status" value="1"/>
</dbReference>
<sequence length="329" mass="35188">MAASPAPTSTPHLGVVIVTYNAADVIADCLRALQAARGVVLHVVVVDNASRDHTNTVVRETVGPALLPPAQAGAPGIALIKAGVNGGFAAGINLGLERLARVPEIDRFWLLNPDCIAPPDTARQLASYGADDAQIGMIAHRVVYADKPEMIQIDGGTIDQRTGITHNINQFADRDTPAPNAARIEFVTGASLIATRAFYEAAGPLAEDYFLYYEEVDWALRRGTLRIAYCPDAVVLHKAGSAIGSQRLGSVASPFSQYFKHRARAMFLRRHFRPGLIGGMFWSLAKAVQLILQGHGAEARALLRGYFGLAPPAAVLAALSPEARERIGR</sequence>
<dbReference type="InterPro" id="IPR001173">
    <property type="entry name" value="Glyco_trans_2-like"/>
</dbReference>
<dbReference type="InterPro" id="IPR029044">
    <property type="entry name" value="Nucleotide-diphossugar_trans"/>
</dbReference>
<reference evidence="5 6" key="1">
    <citation type="journal article" date="2015" name="Antonie Van Leeuwenhoek">
        <title>Thioclava indica sp. nov., isolated from surface seawater of the Indian Ocean.</title>
        <authorList>
            <person name="Liu Y."/>
            <person name="Lai Q."/>
            <person name="Du J."/>
            <person name="Xu H."/>
            <person name="Jiang L."/>
            <person name="Shao Z."/>
        </authorList>
    </citation>
    <scope>NUCLEOTIDE SEQUENCE [LARGE SCALE GENOMIC DNA]</scope>
    <source>
        <strain evidence="5 6">DT23-4</strain>
    </source>
</reference>
<evidence type="ECO:0000256" key="1">
    <source>
        <dbReference type="ARBA" id="ARBA00006739"/>
    </source>
</evidence>
<dbReference type="eggNOG" id="COG1216">
    <property type="taxonomic scope" value="Bacteria"/>
</dbReference>
<evidence type="ECO:0000313" key="6">
    <source>
        <dbReference type="Proteomes" id="UP000027471"/>
    </source>
</evidence>
<dbReference type="SUPFAM" id="SSF53448">
    <property type="entry name" value="Nucleotide-diphospho-sugar transferases"/>
    <property type="match status" value="1"/>
</dbReference>
<dbReference type="OrthoDB" id="9771846at2"/>
<feature type="domain" description="Glycosyltransferase 2-like" evidence="4">
    <location>
        <begin position="15"/>
        <end position="146"/>
    </location>
</feature>
<dbReference type="GO" id="GO:0016757">
    <property type="term" value="F:glycosyltransferase activity"/>
    <property type="evidence" value="ECO:0007669"/>
    <property type="project" value="UniProtKB-KW"/>
</dbReference>